<gene>
    <name evidence="1" type="ORF">Prum_061190</name>
</gene>
<protein>
    <submittedName>
        <fullName evidence="1">Uncharacterized protein</fullName>
    </submittedName>
</protein>
<name>A0A6V8LEK8_9ACTN</name>
<reference evidence="1 2" key="2">
    <citation type="submission" date="2020-03" db="EMBL/GenBank/DDBJ databases">
        <authorList>
            <person name="Ichikawa N."/>
            <person name="Kimura A."/>
            <person name="Kitahashi Y."/>
            <person name="Uohara A."/>
        </authorList>
    </citation>
    <scope>NUCLEOTIDE SEQUENCE [LARGE SCALE GENOMIC DNA]</scope>
    <source>
        <strain evidence="1 2">NBRC 108638</strain>
    </source>
</reference>
<evidence type="ECO:0000313" key="2">
    <source>
        <dbReference type="Proteomes" id="UP000482960"/>
    </source>
</evidence>
<dbReference type="EMBL" id="BLPG01000001">
    <property type="protein sequence ID" value="GFJ92477.1"/>
    <property type="molecule type" value="Genomic_DNA"/>
</dbReference>
<evidence type="ECO:0000313" key="1">
    <source>
        <dbReference type="EMBL" id="GFJ92477.1"/>
    </source>
</evidence>
<comment type="caution">
    <text evidence="1">The sequence shown here is derived from an EMBL/GenBank/DDBJ whole genome shotgun (WGS) entry which is preliminary data.</text>
</comment>
<reference evidence="1 2" key="1">
    <citation type="submission" date="2020-03" db="EMBL/GenBank/DDBJ databases">
        <title>Whole genome shotgun sequence of Phytohabitans rumicis NBRC 108638.</title>
        <authorList>
            <person name="Komaki H."/>
            <person name="Tamura T."/>
        </authorList>
    </citation>
    <scope>NUCLEOTIDE SEQUENCE [LARGE SCALE GENOMIC DNA]</scope>
    <source>
        <strain evidence="1 2">NBRC 108638</strain>
    </source>
</reference>
<organism evidence="1 2">
    <name type="scientific">Phytohabitans rumicis</name>
    <dbReference type="NCBI Taxonomy" id="1076125"/>
    <lineage>
        <taxon>Bacteria</taxon>
        <taxon>Bacillati</taxon>
        <taxon>Actinomycetota</taxon>
        <taxon>Actinomycetes</taxon>
        <taxon>Micromonosporales</taxon>
        <taxon>Micromonosporaceae</taxon>
    </lineage>
</organism>
<accession>A0A6V8LEK8</accession>
<keyword evidence="2" id="KW-1185">Reference proteome</keyword>
<proteinExistence type="predicted"/>
<sequence>MVAVNASGALLVVAGVWVLCQVLGGAALGRLGIAGDPTTPGKRD</sequence>
<dbReference type="AlphaFoldDB" id="A0A6V8LEK8"/>
<dbReference type="Proteomes" id="UP000482960">
    <property type="component" value="Unassembled WGS sequence"/>
</dbReference>